<keyword evidence="3" id="KW-1185">Reference proteome</keyword>
<reference evidence="2" key="1">
    <citation type="submission" date="2020-08" db="EMBL/GenBank/DDBJ databases">
        <title>Multicomponent nature underlies the extraordinary mechanical properties of spider dragline silk.</title>
        <authorList>
            <person name="Kono N."/>
            <person name="Nakamura H."/>
            <person name="Mori M."/>
            <person name="Yoshida Y."/>
            <person name="Ohtoshi R."/>
            <person name="Malay A.D."/>
            <person name="Moran D.A.P."/>
            <person name="Tomita M."/>
            <person name="Numata K."/>
            <person name="Arakawa K."/>
        </authorList>
    </citation>
    <scope>NUCLEOTIDE SEQUENCE</scope>
</reference>
<dbReference type="InterPro" id="IPR036397">
    <property type="entry name" value="RNaseH_sf"/>
</dbReference>
<evidence type="ECO:0000313" key="3">
    <source>
        <dbReference type="Proteomes" id="UP000887159"/>
    </source>
</evidence>
<accession>A0A8X6S5M9</accession>
<dbReference type="AlphaFoldDB" id="A0A8X6S5M9"/>
<feature type="compositionally biased region" description="Polar residues" evidence="1">
    <location>
        <begin position="1"/>
        <end position="15"/>
    </location>
</feature>
<name>A0A8X6S5M9_TRICX</name>
<dbReference type="EMBL" id="BMAU01021233">
    <property type="protein sequence ID" value="GFY02466.1"/>
    <property type="molecule type" value="Genomic_DNA"/>
</dbReference>
<gene>
    <name evidence="2" type="ORF">TNCV_3503471</name>
</gene>
<dbReference type="Gene3D" id="3.30.420.10">
    <property type="entry name" value="Ribonuclease H-like superfamily/Ribonuclease H"/>
    <property type="match status" value="1"/>
</dbReference>
<proteinExistence type="predicted"/>
<comment type="caution">
    <text evidence="2">The sequence shown here is derived from an EMBL/GenBank/DDBJ whole genome shotgun (WGS) entry which is preliminary data.</text>
</comment>
<sequence length="159" mass="18156">MQSKGNTKKNCLPGNSSSRHSSKVMSKLLFAYAVVRLMPSSDLMQMSMFCVYSPGDSTICFEFWEIIFGPRVTINRLHLRLASFKPAKCPQSQAQRYADTILWPVMFSFRVHHPGSSFEQDAAKRHTAFISLYCLCAINPLLWPERSPDPSPIEHIWDL</sequence>
<protein>
    <submittedName>
        <fullName evidence="2">Uncharacterized protein</fullName>
    </submittedName>
</protein>
<evidence type="ECO:0000313" key="2">
    <source>
        <dbReference type="EMBL" id="GFY02466.1"/>
    </source>
</evidence>
<feature type="region of interest" description="Disordered" evidence="1">
    <location>
        <begin position="1"/>
        <end position="20"/>
    </location>
</feature>
<dbReference type="Proteomes" id="UP000887159">
    <property type="component" value="Unassembled WGS sequence"/>
</dbReference>
<evidence type="ECO:0000256" key="1">
    <source>
        <dbReference type="SAM" id="MobiDB-lite"/>
    </source>
</evidence>
<dbReference type="GO" id="GO:0003676">
    <property type="term" value="F:nucleic acid binding"/>
    <property type="evidence" value="ECO:0007669"/>
    <property type="project" value="InterPro"/>
</dbReference>
<organism evidence="2 3">
    <name type="scientific">Trichonephila clavipes</name>
    <name type="common">Golden silk orbweaver</name>
    <name type="synonym">Nephila clavipes</name>
    <dbReference type="NCBI Taxonomy" id="2585209"/>
    <lineage>
        <taxon>Eukaryota</taxon>
        <taxon>Metazoa</taxon>
        <taxon>Ecdysozoa</taxon>
        <taxon>Arthropoda</taxon>
        <taxon>Chelicerata</taxon>
        <taxon>Arachnida</taxon>
        <taxon>Araneae</taxon>
        <taxon>Araneomorphae</taxon>
        <taxon>Entelegynae</taxon>
        <taxon>Araneoidea</taxon>
        <taxon>Nephilidae</taxon>
        <taxon>Trichonephila</taxon>
    </lineage>
</organism>